<keyword evidence="3" id="KW-0378">Hydrolase</keyword>
<feature type="transmembrane region" description="Helical" evidence="1">
    <location>
        <begin position="12"/>
        <end position="32"/>
    </location>
</feature>
<comment type="caution">
    <text evidence="3">The sequence shown here is derived from an EMBL/GenBank/DDBJ whole genome shotgun (WGS) entry which is preliminary data.</text>
</comment>
<dbReference type="CDD" id="cd14852">
    <property type="entry name" value="LD-carboxypeptidase"/>
    <property type="match status" value="1"/>
</dbReference>
<keyword evidence="3" id="KW-0645">Protease</keyword>
<dbReference type="Gene3D" id="3.30.1380.10">
    <property type="match status" value="1"/>
</dbReference>
<accession>A0A7Y9FEG2</accession>
<keyword evidence="3" id="KW-0121">Carboxypeptidase</keyword>
<dbReference type="InterPro" id="IPR003709">
    <property type="entry name" value="VanY-like_core_dom"/>
</dbReference>
<dbReference type="InterPro" id="IPR052179">
    <property type="entry name" value="DD-CPase-like"/>
</dbReference>
<dbReference type="PANTHER" id="PTHR34385">
    <property type="entry name" value="D-ALANYL-D-ALANINE CARBOXYPEPTIDASE"/>
    <property type="match status" value="1"/>
</dbReference>
<protein>
    <submittedName>
        <fullName evidence="3">D-alanyl-D-alanine carboxypeptidase</fullName>
        <ecNumber evidence="3">3.4.16.4</ecNumber>
    </submittedName>
</protein>
<keyword evidence="1" id="KW-0472">Membrane</keyword>
<organism evidence="3 4">
    <name type="scientific">Cellulomonas oligotrophica</name>
    <dbReference type="NCBI Taxonomy" id="931536"/>
    <lineage>
        <taxon>Bacteria</taxon>
        <taxon>Bacillati</taxon>
        <taxon>Actinomycetota</taxon>
        <taxon>Actinomycetes</taxon>
        <taxon>Micrococcales</taxon>
        <taxon>Cellulomonadaceae</taxon>
        <taxon>Cellulomonas</taxon>
    </lineage>
</organism>
<dbReference type="AlphaFoldDB" id="A0A7Y9FEG2"/>
<keyword evidence="1" id="KW-0812">Transmembrane</keyword>
<proteinExistence type="predicted"/>
<evidence type="ECO:0000313" key="4">
    <source>
        <dbReference type="Proteomes" id="UP000577956"/>
    </source>
</evidence>
<name>A0A7Y9FEG2_9CELL</name>
<sequence>MAQRRGSRRTAVVSVLTVATLAAVAFVTWAIAGGGQGGGATPVAQVEAWAGALTHTAPEPEPEPDAEPTTAEAGFDLTALSTTDPASPWVVVNKQHPLTPSDWAPDDLVAVDGVQVRAAVATDLEAMLEAAAADGVEILPRDGYRSYAGQAAARAAVEQRRGFEHAERYSARPGFSEHQTGLALDVDSASNPSCDLQTCFAQTAEGRWVAEHGHEFGFLVRYTPENTETTGYAPEGWHLRWVGRDLAGWMHAEGRTSLEDVFGVPGGSTYLEQ</sequence>
<dbReference type="Pfam" id="PF02557">
    <property type="entry name" value="VanY"/>
    <property type="match status" value="1"/>
</dbReference>
<dbReference type="InterPro" id="IPR009045">
    <property type="entry name" value="Zn_M74/Hedgehog-like"/>
</dbReference>
<evidence type="ECO:0000259" key="2">
    <source>
        <dbReference type="Pfam" id="PF02557"/>
    </source>
</evidence>
<dbReference type="RefSeq" id="WP_140457580.1">
    <property type="nucleotide sequence ID" value="NZ_BAABFI010000002.1"/>
</dbReference>
<dbReference type="EC" id="3.4.16.4" evidence="3"/>
<dbReference type="InterPro" id="IPR058193">
    <property type="entry name" value="VanY/YodJ_core_dom"/>
</dbReference>
<dbReference type="GO" id="GO:0009002">
    <property type="term" value="F:serine-type D-Ala-D-Ala carboxypeptidase activity"/>
    <property type="evidence" value="ECO:0007669"/>
    <property type="project" value="UniProtKB-EC"/>
</dbReference>
<evidence type="ECO:0000256" key="1">
    <source>
        <dbReference type="SAM" id="Phobius"/>
    </source>
</evidence>
<feature type="domain" description="D-alanyl-D-alanine carboxypeptidase-like core" evidence="2">
    <location>
        <begin position="115"/>
        <end position="243"/>
    </location>
</feature>
<reference evidence="3 4" key="1">
    <citation type="submission" date="2020-07" db="EMBL/GenBank/DDBJ databases">
        <title>Sequencing the genomes of 1000 actinobacteria strains.</title>
        <authorList>
            <person name="Klenk H.-P."/>
        </authorList>
    </citation>
    <scope>NUCLEOTIDE SEQUENCE [LARGE SCALE GENOMIC DNA]</scope>
    <source>
        <strain evidence="3 4">DSM 24482</strain>
    </source>
</reference>
<keyword evidence="1" id="KW-1133">Transmembrane helix</keyword>
<gene>
    <name evidence="3" type="ORF">BKA21_001390</name>
</gene>
<dbReference type="SUPFAM" id="SSF55166">
    <property type="entry name" value="Hedgehog/DD-peptidase"/>
    <property type="match status" value="1"/>
</dbReference>
<dbReference type="PANTHER" id="PTHR34385:SF1">
    <property type="entry name" value="PEPTIDOGLYCAN L-ALANYL-D-GLUTAMATE ENDOPEPTIDASE CWLK"/>
    <property type="match status" value="1"/>
</dbReference>
<dbReference type="Proteomes" id="UP000577956">
    <property type="component" value="Unassembled WGS sequence"/>
</dbReference>
<dbReference type="GO" id="GO:0006508">
    <property type="term" value="P:proteolysis"/>
    <property type="evidence" value="ECO:0007669"/>
    <property type="project" value="InterPro"/>
</dbReference>
<dbReference type="EMBL" id="JACCBK010000001">
    <property type="protein sequence ID" value="NYD85841.1"/>
    <property type="molecule type" value="Genomic_DNA"/>
</dbReference>
<evidence type="ECO:0000313" key="3">
    <source>
        <dbReference type="EMBL" id="NYD85841.1"/>
    </source>
</evidence>